<organism evidence="1 2">
    <name type="scientific">Camellia lanceoleosa</name>
    <dbReference type="NCBI Taxonomy" id="1840588"/>
    <lineage>
        <taxon>Eukaryota</taxon>
        <taxon>Viridiplantae</taxon>
        <taxon>Streptophyta</taxon>
        <taxon>Embryophyta</taxon>
        <taxon>Tracheophyta</taxon>
        <taxon>Spermatophyta</taxon>
        <taxon>Magnoliopsida</taxon>
        <taxon>eudicotyledons</taxon>
        <taxon>Gunneridae</taxon>
        <taxon>Pentapetalae</taxon>
        <taxon>asterids</taxon>
        <taxon>Ericales</taxon>
        <taxon>Theaceae</taxon>
        <taxon>Camellia</taxon>
    </lineage>
</organism>
<sequence>MLQWMGGSRRKVTTSRKSTQKRQKQYFEQRKRQQQQQTTGLDSFSDGMNTCSQHQNNNRSLDILSLWNLSTVVQNCKSSCRSVNHHIMEYPQTIQVDKVTPRDPIEFKESRNSSGCQVETGYPKNARDCQNRDLIGNGDKRDQLKMASEHQLSVFDLLGEDGPSDNLEGSLVNEAHVAFAVEGLGKMETETPVHSPQQPGRIFSYGSCSPLKATRHPQSPKNLNNLVYDLELEADAMIQDINSPLCGNFFELPFCSRGTENSFSKPRQKLSTAKEFSQFKSNASKLKNSFSDDEIFCNMEEKNDDIWNARSNFLDQNFLDEDCDITWKNRPPKMDGSSADFWHQGNHEISDFAFEYPYLQKIRVAEKVTGRFNISDSPPPYSKQRRSEGDHDFMTPDETWYPMVGRKCDIRDVTNQQAWSCFVTEDAEESLSLLSEESCSSSAVRGKATNRSPSDSDARQDIRRYGRDIRSPANKCSVENIYAKDRHYEKSDNFHEWKKIDEPGKFTKMCNPSSSNPAHYSNTTSQKKLRPEDSCLFEEGYISADRDSGFGSFCRTSGAKKRASSGRMCWNEDPFGAYPLPELHANAKSSFARSIQDALPELSPSGSFSSEKLGFCQPYSNVHSYETPVFSTIGSGRSKPNLHMDSNVEVRPQDSFPVSGSHRDAEFLCASVEENVSKNGGNRSEIQPTDCIQFELQKDIGIGSNELSSENGQSLETSGLKDNCSDCNEAKGLTPELEERKATGSPEHAEEISSSVKTRYKFEGSTDEKECHNDTQTCLPCQKGSIETEDSGRKERKLESKGRDNTSVNPSCQVMMLESYVLQLLCVQKVLKEASVQDTAKKV</sequence>
<evidence type="ECO:0000313" key="2">
    <source>
        <dbReference type="Proteomes" id="UP001060215"/>
    </source>
</evidence>
<accession>A0ACC0HVX8</accession>
<dbReference type="Proteomes" id="UP001060215">
    <property type="component" value="Chromosome 4"/>
</dbReference>
<keyword evidence="2" id="KW-1185">Reference proteome</keyword>
<proteinExistence type="predicted"/>
<comment type="caution">
    <text evidence="1">The sequence shown here is derived from an EMBL/GenBank/DDBJ whole genome shotgun (WGS) entry which is preliminary data.</text>
</comment>
<dbReference type="EMBL" id="CM045761">
    <property type="protein sequence ID" value="KAI8016121.1"/>
    <property type="molecule type" value="Genomic_DNA"/>
</dbReference>
<reference evidence="1 2" key="1">
    <citation type="journal article" date="2022" name="Plant J.">
        <title>Chromosome-level genome of Camellia lanceoleosa provides a valuable resource for understanding genome evolution and self-incompatibility.</title>
        <authorList>
            <person name="Gong W."/>
            <person name="Xiao S."/>
            <person name="Wang L."/>
            <person name="Liao Z."/>
            <person name="Chang Y."/>
            <person name="Mo W."/>
            <person name="Hu G."/>
            <person name="Li W."/>
            <person name="Zhao G."/>
            <person name="Zhu H."/>
            <person name="Hu X."/>
            <person name="Ji K."/>
            <person name="Xiang X."/>
            <person name="Song Q."/>
            <person name="Yuan D."/>
            <person name="Jin S."/>
            <person name="Zhang L."/>
        </authorList>
    </citation>
    <scope>NUCLEOTIDE SEQUENCE [LARGE SCALE GENOMIC DNA]</scope>
    <source>
        <strain evidence="1">SQ_2022a</strain>
    </source>
</reference>
<protein>
    <submittedName>
        <fullName evidence="1">Uncharacterized protein</fullName>
    </submittedName>
</protein>
<name>A0ACC0HVX8_9ERIC</name>
<evidence type="ECO:0000313" key="1">
    <source>
        <dbReference type="EMBL" id="KAI8016121.1"/>
    </source>
</evidence>
<gene>
    <name evidence="1" type="ORF">LOK49_LG05G01535</name>
</gene>